<dbReference type="GO" id="GO:0046872">
    <property type="term" value="F:metal ion binding"/>
    <property type="evidence" value="ECO:0007669"/>
    <property type="project" value="InterPro"/>
</dbReference>
<dbReference type="PANTHER" id="PTHR43595:SF2">
    <property type="entry name" value="SMALL RIBOSOMAL SUBUNIT PROTEIN MS42"/>
    <property type="match status" value="1"/>
</dbReference>
<evidence type="ECO:0000313" key="4">
    <source>
        <dbReference type="Proteomes" id="UP000249829"/>
    </source>
</evidence>
<feature type="domain" description="Manganese/iron superoxide dismutase C-terminal" evidence="2">
    <location>
        <begin position="244"/>
        <end position="287"/>
    </location>
</feature>
<dbReference type="InterPro" id="IPR036314">
    <property type="entry name" value="SOD_C_sf"/>
</dbReference>
<evidence type="ECO:0000259" key="2">
    <source>
        <dbReference type="Pfam" id="PF02777"/>
    </source>
</evidence>
<dbReference type="Gene3D" id="3.55.40.20">
    <property type="entry name" value="Iron/manganese superoxide dismutase, C-terminal domain"/>
    <property type="match status" value="1"/>
</dbReference>
<feature type="domain" description="Manganese/iron superoxide dismutase C-terminal" evidence="2">
    <location>
        <begin position="144"/>
        <end position="203"/>
    </location>
</feature>
<comment type="function">
    <text evidence="1">Component of the mitochondrial ribosome (mitoribosome), a dedicated translation machinery responsible for the synthesis of mitochondrial genome-encoded proteins, including at least some of the essential transmembrane subunits of the mitochondrial respiratory chain. The mitoribosomes are attached to the mitochondrial inner membrane and translation products are cotranslationally integrated into the membrane.</text>
</comment>
<dbReference type="SUPFAM" id="SSF54719">
    <property type="entry name" value="Fe,Mn superoxide dismutase (SOD), C-terminal domain"/>
    <property type="match status" value="1"/>
</dbReference>
<organism evidence="3 4">
    <name type="scientific">Aspergillus violaceofuscus (strain CBS 115571)</name>
    <dbReference type="NCBI Taxonomy" id="1450538"/>
    <lineage>
        <taxon>Eukaryota</taxon>
        <taxon>Fungi</taxon>
        <taxon>Dikarya</taxon>
        <taxon>Ascomycota</taxon>
        <taxon>Pezizomycotina</taxon>
        <taxon>Eurotiomycetes</taxon>
        <taxon>Eurotiomycetidae</taxon>
        <taxon>Eurotiales</taxon>
        <taxon>Aspergillaceae</taxon>
        <taxon>Aspergillus</taxon>
    </lineage>
</organism>
<dbReference type="InterPro" id="IPR036324">
    <property type="entry name" value="Mn/Fe_SOD_N_sf"/>
</dbReference>
<dbReference type="Pfam" id="PF02777">
    <property type="entry name" value="Sod_Fe_C"/>
    <property type="match status" value="2"/>
</dbReference>
<dbReference type="GO" id="GO:0004784">
    <property type="term" value="F:superoxide dismutase activity"/>
    <property type="evidence" value="ECO:0007669"/>
    <property type="project" value="InterPro"/>
</dbReference>
<sequence>MLNRLLRPQSALRAASSLTAKPVSSALPRIQSRAIHRVPQLAYETDYKSNGIEEFMSPEAFDFSWTQYQALLVDKLNLLTQDTIDADAKPGELLVKYSRRAEMASVFNYASMAHNNHFFFNCLTASTKPNRRNKQSPAKTEMPEKLEKVITETCSSVESLKLDFLATANAMFGPGFVWLAKNLEREGMLHVFCTYNAGSPYPAAHSRRQAVDMATHTPDDPVGNQYAGAMGAHSPNQKIMAPGAIDVQPILCVNTWEHVWMMDYGIAGKEEYLERWWDRINWEVVADNYDKISVNRGVRNTNTAWSRSLGMMS</sequence>
<name>A0A2V5GSA9_ASPV1</name>
<dbReference type="Proteomes" id="UP000249829">
    <property type="component" value="Unassembled WGS sequence"/>
</dbReference>
<gene>
    <name evidence="3" type="ORF">BO99DRAFT_477226</name>
</gene>
<proteinExistence type="predicted"/>
<dbReference type="EMBL" id="KZ825220">
    <property type="protein sequence ID" value="PYI14115.1"/>
    <property type="molecule type" value="Genomic_DNA"/>
</dbReference>
<accession>A0A2V5GSA9</accession>
<dbReference type="AlphaFoldDB" id="A0A2V5GSA9"/>
<dbReference type="SUPFAM" id="SSF46609">
    <property type="entry name" value="Fe,Mn superoxide dismutase (SOD), N-terminal domain"/>
    <property type="match status" value="1"/>
</dbReference>
<dbReference type="PANTHER" id="PTHR43595">
    <property type="entry name" value="37S RIBOSOMAL PROTEIN S26, MITOCHONDRIAL"/>
    <property type="match status" value="1"/>
</dbReference>
<keyword evidence="4" id="KW-1185">Reference proteome</keyword>
<evidence type="ECO:0000256" key="1">
    <source>
        <dbReference type="ARBA" id="ARBA00037226"/>
    </source>
</evidence>
<dbReference type="OMA" id="MTAREPN"/>
<dbReference type="GO" id="GO:0005737">
    <property type="term" value="C:cytoplasm"/>
    <property type="evidence" value="ECO:0007669"/>
    <property type="project" value="TreeGrafter"/>
</dbReference>
<evidence type="ECO:0000313" key="3">
    <source>
        <dbReference type="EMBL" id="PYI14115.1"/>
    </source>
</evidence>
<reference evidence="3 4" key="1">
    <citation type="submission" date="2018-02" db="EMBL/GenBank/DDBJ databases">
        <title>The genomes of Aspergillus section Nigri reveals drivers in fungal speciation.</title>
        <authorList>
            <consortium name="DOE Joint Genome Institute"/>
            <person name="Vesth T.C."/>
            <person name="Nybo J."/>
            <person name="Theobald S."/>
            <person name="Brandl J."/>
            <person name="Frisvad J.C."/>
            <person name="Nielsen K.F."/>
            <person name="Lyhne E.K."/>
            <person name="Kogle M.E."/>
            <person name="Kuo A."/>
            <person name="Riley R."/>
            <person name="Clum A."/>
            <person name="Nolan M."/>
            <person name="Lipzen A."/>
            <person name="Salamov A."/>
            <person name="Henrissat B."/>
            <person name="Wiebenga A."/>
            <person name="De vries R.P."/>
            <person name="Grigoriev I.V."/>
            <person name="Mortensen U.H."/>
            <person name="Andersen M.R."/>
            <person name="Baker S.E."/>
        </authorList>
    </citation>
    <scope>NUCLEOTIDE SEQUENCE [LARGE SCALE GENOMIC DNA]</scope>
    <source>
        <strain evidence="3 4">CBS 115571</strain>
    </source>
</reference>
<dbReference type="STRING" id="1450538.A0A2V5GSA9"/>
<dbReference type="InterPro" id="IPR019832">
    <property type="entry name" value="Mn/Fe_SOD_C"/>
</dbReference>
<protein>
    <submittedName>
        <fullName evidence="3">Manganese and iron superoxide dismutase</fullName>
    </submittedName>
</protein>